<evidence type="ECO:0008006" key="4">
    <source>
        <dbReference type="Google" id="ProtNLM"/>
    </source>
</evidence>
<evidence type="ECO:0000313" key="2">
    <source>
        <dbReference type="EMBL" id="KAF9777281.1"/>
    </source>
</evidence>
<reference evidence="2" key="2">
    <citation type="submission" date="2020-11" db="EMBL/GenBank/DDBJ databases">
        <authorList>
            <consortium name="DOE Joint Genome Institute"/>
            <person name="Kuo A."/>
            <person name="Miyauchi S."/>
            <person name="Kiss E."/>
            <person name="Drula E."/>
            <person name="Kohler A."/>
            <person name="Sanchez-Garcia M."/>
            <person name="Andreopoulos B."/>
            <person name="Barry K.W."/>
            <person name="Bonito G."/>
            <person name="Buee M."/>
            <person name="Carver A."/>
            <person name="Chen C."/>
            <person name="Cichocki N."/>
            <person name="Clum A."/>
            <person name="Culley D."/>
            <person name="Crous P.W."/>
            <person name="Fauchery L."/>
            <person name="Girlanda M."/>
            <person name="Hayes R."/>
            <person name="Keri Z."/>
            <person name="Labutti K."/>
            <person name="Lipzen A."/>
            <person name="Lombard V."/>
            <person name="Magnuson J."/>
            <person name="Maillard F."/>
            <person name="Morin E."/>
            <person name="Murat C."/>
            <person name="Nolan M."/>
            <person name="Ohm R."/>
            <person name="Pangilinan J."/>
            <person name="Pereira M."/>
            <person name="Perotto S."/>
            <person name="Peter M."/>
            <person name="Riley R."/>
            <person name="Sitrit Y."/>
            <person name="Stielow B."/>
            <person name="Szollosi G."/>
            <person name="Zifcakova L."/>
            <person name="Stursova M."/>
            <person name="Spatafora J.W."/>
            <person name="Tedersoo L."/>
            <person name="Vaario L.-M."/>
            <person name="Yamada A."/>
            <person name="Yan M."/>
            <person name="Wang P."/>
            <person name="Xu J."/>
            <person name="Bruns T."/>
            <person name="Baldrian P."/>
            <person name="Vilgalys R."/>
            <person name="Henrissat B."/>
            <person name="Grigoriev I.V."/>
            <person name="Hibbett D."/>
            <person name="Nagy L.G."/>
            <person name="Martin F.M."/>
        </authorList>
    </citation>
    <scope>NUCLEOTIDE SEQUENCE</scope>
    <source>
        <strain evidence="2">UH-Tt-Lm1</strain>
    </source>
</reference>
<feature type="compositionally biased region" description="Polar residues" evidence="1">
    <location>
        <begin position="30"/>
        <end position="49"/>
    </location>
</feature>
<comment type="caution">
    <text evidence="2">The sequence shown here is derived from an EMBL/GenBank/DDBJ whole genome shotgun (WGS) entry which is preliminary data.</text>
</comment>
<dbReference type="Proteomes" id="UP000736335">
    <property type="component" value="Unassembled WGS sequence"/>
</dbReference>
<feature type="region of interest" description="Disordered" evidence="1">
    <location>
        <begin position="29"/>
        <end position="70"/>
    </location>
</feature>
<reference evidence="2" key="1">
    <citation type="journal article" date="2020" name="Nat. Commun.">
        <title>Large-scale genome sequencing of mycorrhizal fungi provides insights into the early evolution of symbiotic traits.</title>
        <authorList>
            <person name="Miyauchi S."/>
            <person name="Kiss E."/>
            <person name="Kuo A."/>
            <person name="Drula E."/>
            <person name="Kohler A."/>
            <person name="Sanchez-Garcia M."/>
            <person name="Morin E."/>
            <person name="Andreopoulos B."/>
            <person name="Barry K.W."/>
            <person name="Bonito G."/>
            <person name="Buee M."/>
            <person name="Carver A."/>
            <person name="Chen C."/>
            <person name="Cichocki N."/>
            <person name="Clum A."/>
            <person name="Culley D."/>
            <person name="Crous P.W."/>
            <person name="Fauchery L."/>
            <person name="Girlanda M."/>
            <person name="Hayes R.D."/>
            <person name="Keri Z."/>
            <person name="LaButti K."/>
            <person name="Lipzen A."/>
            <person name="Lombard V."/>
            <person name="Magnuson J."/>
            <person name="Maillard F."/>
            <person name="Murat C."/>
            <person name="Nolan M."/>
            <person name="Ohm R.A."/>
            <person name="Pangilinan J."/>
            <person name="Pereira M.F."/>
            <person name="Perotto S."/>
            <person name="Peter M."/>
            <person name="Pfister S."/>
            <person name="Riley R."/>
            <person name="Sitrit Y."/>
            <person name="Stielow J.B."/>
            <person name="Szollosi G."/>
            <person name="Zifcakova L."/>
            <person name="Stursova M."/>
            <person name="Spatafora J.W."/>
            <person name="Tedersoo L."/>
            <person name="Vaario L.M."/>
            <person name="Yamada A."/>
            <person name="Yan M."/>
            <person name="Wang P."/>
            <person name="Xu J."/>
            <person name="Bruns T."/>
            <person name="Baldrian P."/>
            <person name="Vilgalys R."/>
            <person name="Dunand C."/>
            <person name="Henrissat B."/>
            <person name="Grigoriev I.V."/>
            <person name="Hibbett D."/>
            <person name="Nagy L.G."/>
            <person name="Martin F.M."/>
        </authorList>
    </citation>
    <scope>NUCLEOTIDE SEQUENCE</scope>
    <source>
        <strain evidence="2">UH-Tt-Lm1</strain>
    </source>
</reference>
<organism evidence="2 3">
    <name type="scientific">Thelephora terrestris</name>
    <dbReference type="NCBI Taxonomy" id="56493"/>
    <lineage>
        <taxon>Eukaryota</taxon>
        <taxon>Fungi</taxon>
        <taxon>Dikarya</taxon>
        <taxon>Basidiomycota</taxon>
        <taxon>Agaricomycotina</taxon>
        <taxon>Agaricomycetes</taxon>
        <taxon>Thelephorales</taxon>
        <taxon>Thelephoraceae</taxon>
        <taxon>Thelephora</taxon>
    </lineage>
</organism>
<gene>
    <name evidence="2" type="ORF">BJ322DRAFT_1222315</name>
</gene>
<keyword evidence="3" id="KW-1185">Reference proteome</keyword>
<dbReference type="AlphaFoldDB" id="A0A9P6L006"/>
<proteinExistence type="predicted"/>
<sequence>MQLCCHPARDLEEGRGLWEIKRLGAGYTVQKVSPSPNSTHRPPSITLRSAKSVEPENLSNSSPTEGIGSGAPLYASPYPVAWRVELMDEGIHSGFEYVRSESNLTGCTGVSLTLYVSFTGGQEDSNLGFTFGPQRRRYSHLEVDPVNVEHVYPCSVPSAMLSSGSLPQDEAPVSAPPYDGKQRCTCSHKSVETDDDGFGTTVTDVTVKTTTNTTTTRKKYRWIQGFLGWFQTLFCAKFTWGKICGRSSRGASEITGGLRSLWIGKAWIPPAEPLRNQKAQSRNLLTHGAKDFLGDCRHATEVELEKVTQARRGNFVVEHVPSDTYACVLSRFSGEQFDRGVASTVGTLPPSVTSARWATPEKPLLPQLLFALNTKLSDQICPLIHKCKVQAALVTINRGLNAYRPVTRLPADILLSIPTYFDSNVIQFELVNLTHVYHYWRETFISAPSLWSNIYVGGLPVPLLALSLERSRSAHIRLRIGPYDYNRFTMVVAPIVTTQRNEYDTLWVDSEWDKIVTLSRLTSNAVSHLRALSLSISTREQDESISAHLPFSRAVTLQELTLRLIFMTYDRFGLLQIYEAHRSIPLLYGIDSQQVLRDLRQLRIDVTASGDSHLRLFTNLICPFAEDVVISVQPIYFGSLEASPLQSSWGFFPRSPGCTP</sequence>
<dbReference type="OrthoDB" id="3365698at2759"/>
<name>A0A9P6L006_9AGAM</name>
<protein>
    <recommendedName>
        <fullName evidence="4">F-box domain-containing protein</fullName>
    </recommendedName>
</protein>
<accession>A0A9P6L006</accession>
<evidence type="ECO:0000256" key="1">
    <source>
        <dbReference type="SAM" id="MobiDB-lite"/>
    </source>
</evidence>
<dbReference type="EMBL" id="WIUZ02000055">
    <property type="protein sequence ID" value="KAF9777281.1"/>
    <property type="molecule type" value="Genomic_DNA"/>
</dbReference>
<evidence type="ECO:0000313" key="3">
    <source>
        <dbReference type="Proteomes" id="UP000736335"/>
    </source>
</evidence>